<dbReference type="InterPro" id="IPR044216">
    <property type="entry name" value="WDL7"/>
</dbReference>
<sequence length="163" mass="18172">MDTSNKSFICQLQASVNGGKKHYLISRWAGAIADGIWTSSSKDQSSTANGSKPRPPIASCPFIFKSQERAEKRKEFFQRLEEKKNAKEAENKQLQLRSKKKEKAVGDVNKLRQCTGLKAKLNQDLSSGSQFPSNHLNKIPLAQPRSPKTWKAVYSQQGPGPKL</sequence>
<feature type="compositionally biased region" description="Basic and acidic residues" evidence="6">
    <location>
        <begin position="81"/>
        <end position="91"/>
    </location>
</feature>
<keyword evidence="3" id="KW-0963">Cytoplasm</keyword>
<name>A0A6J5TJX2_PRUAR</name>
<feature type="compositionally biased region" description="Polar residues" evidence="6">
    <location>
        <begin position="154"/>
        <end position="163"/>
    </location>
</feature>
<comment type="subcellular location">
    <subcellularLocation>
        <location evidence="1">Cytoplasm</location>
        <location evidence="1">Cytoskeleton</location>
    </subcellularLocation>
</comment>
<feature type="domain" description="TPX2 C-terminal" evidence="7">
    <location>
        <begin position="62"/>
        <end position="120"/>
    </location>
</feature>
<evidence type="ECO:0000256" key="6">
    <source>
        <dbReference type="SAM" id="MobiDB-lite"/>
    </source>
</evidence>
<evidence type="ECO:0000256" key="3">
    <source>
        <dbReference type="ARBA" id="ARBA00022490"/>
    </source>
</evidence>
<proteinExistence type="inferred from homology"/>
<evidence type="ECO:0000256" key="4">
    <source>
        <dbReference type="ARBA" id="ARBA00022701"/>
    </source>
</evidence>
<feature type="region of interest" description="Disordered" evidence="6">
    <location>
        <begin position="39"/>
        <end position="59"/>
    </location>
</feature>
<reference evidence="8 9" key="1">
    <citation type="submission" date="2020-05" db="EMBL/GenBank/DDBJ databases">
        <authorList>
            <person name="Campoy J."/>
            <person name="Schneeberger K."/>
            <person name="Spophaly S."/>
        </authorList>
    </citation>
    <scope>NUCLEOTIDE SEQUENCE [LARGE SCALE GENOMIC DNA]</scope>
    <source>
        <strain evidence="8">PruArmRojPasFocal</strain>
    </source>
</reference>
<protein>
    <recommendedName>
        <fullName evidence="7">TPX2 C-terminal domain-containing protein</fullName>
    </recommendedName>
</protein>
<dbReference type="InterPro" id="IPR027329">
    <property type="entry name" value="TPX2_C"/>
</dbReference>
<keyword evidence="4" id="KW-0493">Microtubule</keyword>
<feature type="compositionally biased region" description="Polar residues" evidence="6">
    <location>
        <begin position="123"/>
        <end position="136"/>
    </location>
</feature>
<evidence type="ECO:0000259" key="7">
    <source>
        <dbReference type="Pfam" id="PF06886"/>
    </source>
</evidence>
<dbReference type="AlphaFoldDB" id="A0A6J5TJX2"/>
<comment type="similarity">
    <text evidence="2">Belongs to the TPX2 family.</text>
</comment>
<dbReference type="Pfam" id="PF06886">
    <property type="entry name" value="TPX2"/>
    <property type="match status" value="1"/>
</dbReference>
<feature type="compositionally biased region" description="Polar residues" evidence="6">
    <location>
        <begin position="39"/>
        <end position="50"/>
    </location>
</feature>
<feature type="region of interest" description="Disordered" evidence="6">
    <location>
        <begin position="122"/>
        <end position="163"/>
    </location>
</feature>
<dbReference type="GO" id="GO:0005874">
    <property type="term" value="C:microtubule"/>
    <property type="evidence" value="ECO:0007669"/>
    <property type="project" value="UniProtKB-KW"/>
</dbReference>
<evidence type="ECO:0000256" key="5">
    <source>
        <dbReference type="ARBA" id="ARBA00023212"/>
    </source>
</evidence>
<gene>
    <name evidence="8" type="ORF">CURHAP_LOCUS5894</name>
</gene>
<keyword evidence="5" id="KW-0206">Cytoskeleton</keyword>
<evidence type="ECO:0000256" key="2">
    <source>
        <dbReference type="ARBA" id="ARBA00005885"/>
    </source>
</evidence>
<dbReference type="PANTHER" id="PTHR47067:SF16">
    <property type="entry name" value="TPX2 (TARGETING PROTEIN FOR XKLP2) PROTEIN FAMILY"/>
    <property type="match status" value="1"/>
</dbReference>
<accession>A0A6J5TJX2</accession>
<dbReference type="Proteomes" id="UP000507222">
    <property type="component" value="Unassembled WGS sequence"/>
</dbReference>
<organism evidence="8 9">
    <name type="scientific">Prunus armeniaca</name>
    <name type="common">Apricot</name>
    <name type="synonym">Armeniaca vulgaris</name>
    <dbReference type="NCBI Taxonomy" id="36596"/>
    <lineage>
        <taxon>Eukaryota</taxon>
        <taxon>Viridiplantae</taxon>
        <taxon>Streptophyta</taxon>
        <taxon>Embryophyta</taxon>
        <taxon>Tracheophyta</taxon>
        <taxon>Spermatophyta</taxon>
        <taxon>Magnoliopsida</taxon>
        <taxon>eudicotyledons</taxon>
        <taxon>Gunneridae</taxon>
        <taxon>Pentapetalae</taxon>
        <taxon>rosids</taxon>
        <taxon>fabids</taxon>
        <taxon>Rosales</taxon>
        <taxon>Rosaceae</taxon>
        <taxon>Amygdaloideae</taxon>
        <taxon>Amygdaleae</taxon>
        <taxon>Prunus</taxon>
    </lineage>
</organism>
<dbReference type="EMBL" id="CAEKDK010000001">
    <property type="protein sequence ID" value="CAB4264216.1"/>
    <property type="molecule type" value="Genomic_DNA"/>
</dbReference>
<evidence type="ECO:0000313" key="8">
    <source>
        <dbReference type="EMBL" id="CAB4264216.1"/>
    </source>
</evidence>
<evidence type="ECO:0000256" key="1">
    <source>
        <dbReference type="ARBA" id="ARBA00004245"/>
    </source>
</evidence>
<evidence type="ECO:0000313" key="9">
    <source>
        <dbReference type="Proteomes" id="UP000507222"/>
    </source>
</evidence>
<dbReference type="PANTHER" id="PTHR47067">
    <property type="entry name" value="TPX2 (TARGETING PROTEIN FOR XKLP2) PROTEIN FAMILY-RELATED"/>
    <property type="match status" value="1"/>
</dbReference>
<feature type="region of interest" description="Disordered" evidence="6">
    <location>
        <begin position="81"/>
        <end position="107"/>
    </location>
</feature>